<dbReference type="EMBL" id="JBBHLL010000329">
    <property type="protein sequence ID" value="KAK7805760.1"/>
    <property type="molecule type" value="Genomic_DNA"/>
</dbReference>
<keyword evidence="1" id="KW-0472">Membrane</keyword>
<dbReference type="GO" id="GO:0005975">
    <property type="term" value="P:carbohydrate metabolic process"/>
    <property type="evidence" value="ECO:0007669"/>
    <property type="project" value="InterPro"/>
</dbReference>
<dbReference type="PRINTS" id="PR00131">
    <property type="entry name" value="GLHYDRLASE1"/>
</dbReference>
<evidence type="ECO:0000313" key="3">
    <source>
        <dbReference type="Proteomes" id="UP001488838"/>
    </source>
</evidence>
<keyword evidence="1" id="KW-0812">Transmembrane</keyword>
<keyword evidence="3" id="KW-1185">Reference proteome</keyword>
<dbReference type="AlphaFoldDB" id="A0AAW0HUB9"/>
<dbReference type="GO" id="GO:0008543">
    <property type="term" value="P:fibroblast growth factor receptor signaling pathway"/>
    <property type="evidence" value="ECO:0007669"/>
    <property type="project" value="TreeGrafter"/>
</dbReference>
<evidence type="ECO:0008006" key="4">
    <source>
        <dbReference type="Google" id="ProtNLM"/>
    </source>
</evidence>
<dbReference type="Proteomes" id="UP001488838">
    <property type="component" value="Unassembled WGS sequence"/>
</dbReference>
<dbReference type="GO" id="GO:0005104">
    <property type="term" value="F:fibroblast growth factor receptor binding"/>
    <property type="evidence" value="ECO:0007669"/>
    <property type="project" value="TreeGrafter"/>
</dbReference>
<accession>A0AAW0HUB9</accession>
<dbReference type="Gene3D" id="3.20.20.80">
    <property type="entry name" value="Glycosidases"/>
    <property type="match status" value="2"/>
</dbReference>
<dbReference type="GO" id="GO:0004553">
    <property type="term" value="F:hydrolase activity, hydrolyzing O-glycosyl compounds"/>
    <property type="evidence" value="ECO:0007669"/>
    <property type="project" value="InterPro"/>
</dbReference>
<organism evidence="2 3">
    <name type="scientific">Myodes glareolus</name>
    <name type="common">Bank vole</name>
    <name type="synonym">Clethrionomys glareolus</name>
    <dbReference type="NCBI Taxonomy" id="447135"/>
    <lineage>
        <taxon>Eukaryota</taxon>
        <taxon>Metazoa</taxon>
        <taxon>Chordata</taxon>
        <taxon>Craniata</taxon>
        <taxon>Vertebrata</taxon>
        <taxon>Euteleostomi</taxon>
        <taxon>Mammalia</taxon>
        <taxon>Eutheria</taxon>
        <taxon>Euarchontoglires</taxon>
        <taxon>Glires</taxon>
        <taxon>Rodentia</taxon>
        <taxon>Myomorpha</taxon>
        <taxon>Muroidea</taxon>
        <taxon>Cricetidae</taxon>
        <taxon>Arvicolinae</taxon>
        <taxon>Myodes</taxon>
    </lineage>
</organism>
<dbReference type="PANTHER" id="PTHR10353:SF10">
    <property type="entry name" value="KLOTHO"/>
    <property type="match status" value="1"/>
</dbReference>
<dbReference type="FunFam" id="3.20.20.80:FF:000042">
    <property type="entry name" value="Klotho"/>
    <property type="match status" value="1"/>
</dbReference>
<name>A0AAW0HUB9_MYOGA</name>
<feature type="transmembrane region" description="Helical" evidence="1">
    <location>
        <begin position="711"/>
        <end position="735"/>
    </location>
</feature>
<proteinExistence type="predicted"/>
<evidence type="ECO:0000256" key="1">
    <source>
        <dbReference type="SAM" id="Phobius"/>
    </source>
</evidence>
<comment type="caution">
    <text evidence="2">The sequence shown here is derived from an EMBL/GenBank/DDBJ whole genome shotgun (WGS) entry which is preliminary data.</text>
</comment>
<protein>
    <recommendedName>
        <fullName evidence="4">Klotho</fullName>
    </recommendedName>
</protein>
<dbReference type="InterPro" id="IPR017853">
    <property type="entry name" value="GH"/>
</dbReference>
<dbReference type="InterPro" id="IPR001360">
    <property type="entry name" value="Glyco_hydro_1"/>
</dbReference>
<dbReference type="PANTHER" id="PTHR10353">
    <property type="entry name" value="GLYCOSYL HYDROLASE"/>
    <property type="match status" value="1"/>
</dbReference>
<reference evidence="2 3" key="1">
    <citation type="journal article" date="2023" name="bioRxiv">
        <title>Conserved and derived expression patterns and positive selection on dental genes reveal complex evolutionary context of ever-growing rodent molars.</title>
        <authorList>
            <person name="Calamari Z.T."/>
            <person name="Song A."/>
            <person name="Cohen E."/>
            <person name="Akter M."/>
            <person name="Roy R.D."/>
            <person name="Hallikas O."/>
            <person name="Christensen M.M."/>
            <person name="Li P."/>
            <person name="Marangoni P."/>
            <person name="Jernvall J."/>
            <person name="Klein O.D."/>
        </authorList>
    </citation>
    <scope>NUCLEOTIDE SEQUENCE [LARGE SCALE GENOMIC DNA]</scope>
    <source>
        <strain evidence="2">V071</strain>
    </source>
</reference>
<keyword evidence="1" id="KW-1133">Transmembrane helix</keyword>
<dbReference type="Pfam" id="PF00232">
    <property type="entry name" value="Glyco_hydro_1"/>
    <property type="match status" value="3"/>
</dbReference>
<dbReference type="FunFam" id="3.20.20.80:FF:000285">
    <property type="entry name" value="Klotho"/>
    <property type="match status" value="1"/>
</dbReference>
<sequence>MEAHAKIWHLYNTSFRPAQGGQVSIALSSHWISPRRMTDHNIRECQRSLDFVLGWFAKPIFIDGDYPESMRSNLSSLLPEFTESEKSFVRGTADFFALSFGPTLSFQLLDPHMKFRQLESPSLRQLLSWIDLEYNHPQIFIVENGWFVSGTTKRDDAKYMYYLKKFIMETLKAIRLDGVDVIGYTAWSLMDGFEWHRGYSIRRGLFYVDFLSQDKELLPKSSALFYQKLIENNGFPPLPENQPLEGTFPCGFAWGVVDNYVQVDTTLSQFTDPNIYLWDVHRSKRLIKVDGLVAKKRKPYCVDFSAIRPQIALLQEMHVTHFRFSLDWALILPLGNQTQVNRTVLHFYRCVISELVHANITPVVALWQPAAQHQGLPHALAKHGAWENPHTALAFADYANLCFTELGHRVKFWITVNEPNTRNMTYRAGHHLLKAHALAWRLYDEKFRAAQKGKISIALQADWIEPACPFSQKDKEVAERVLEFDIGWLAEPIFGSGDYPRVMRDWLNQKNNFLLPYFTEDEAKLIRGSFDFLALSHYTTILVDWEREDPIKYNDYLEVQEMTDITWLNSPSQVAVVPWGLRKVLNWLRFKYGDLPMYVTANGIDDDPHAEQDALRMYYVENYVNEALKAYVLDGINLCGYFAYSLSDRSAPKFGFYRYAANQFEPKPSLRHYRKIIDDNGFLGSETQGRLCPEEYALCTECSFFRTRKSLLVFIAFLITWGPVIPGILPIGHLVNNIYYGNGTRAFISELSFTLLSGPSLLPELASSCSEVEAVLHITVTTSFCLVHVVPTFEGVPVPVLVS</sequence>
<dbReference type="SUPFAM" id="SSF51445">
    <property type="entry name" value="(Trans)glycosidases"/>
    <property type="match status" value="2"/>
</dbReference>
<gene>
    <name evidence="2" type="ORF">U0070_005693</name>
</gene>
<evidence type="ECO:0000313" key="2">
    <source>
        <dbReference type="EMBL" id="KAK7805760.1"/>
    </source>
</evidence>
<dbReference type="GO" id="GO:0017134">
    <property type="term" value="F:fibroblast growth factor binding"/>
    <property type="evidence" value="ECO:0007669"/>
    <property type="project" value="TreeGrafter"/>
</dbReference>